<evidence type="ECO:0000256" key="5">
    <source>
        <dbReference type="PIRSR" id="PIRSR000188-2"/>
    </source>
</evidence>
<evidence type="ECO:0000313" key="9">
    <source>
        <dbReference type="EMBL" id="MCC2030841.1"/>
    </source>
</evidence>
<dbReference type="RefSeq" id="WP_229382734.1">
    <property type="nucleotide sequence ID" value="NZ_JAGTTN010000001.1"/>
</dbReference>
<dbReference type="Pfam" id="PF02812">
    <property type="entry name" value="ELFV_dehydrog_N"/>
    <property type="match status" value="1"/>
</dbReference>
<dbReference type="SMART" id="SM00839">
    <property type="entry name" value="ELFV_dehydrog"/>
    <property type="match status" value="1"/>
</dbReference>
<dbReference type="InterPro" id="IPR006096">
    <property type="entry name" value="Glu/Leu/Phe/Val/Trp_DH_C"/>
</dbReference>
<keyword evidence="5" id="KW-0547">Nucleotide-binding</keyword>
<evidence type="ECO:0000259" key="8">
    <source>
        <dbReference type="SMART" id="SM00839"/>
    </source>
</evidence>
<feature type="region of interest" description="Disordered" evidence="7">
    <location>
        <begin position="1"/>
        <end position="50"/>
    </location>
</feature>
<dbReference type="Gene3D" id="3.40.50.720">
    <property type="entry name" value="NAD(P)-binding Rossmann-like Domain"/>
    <property type="match status" value="1"/>
</dbReference>
<dbReference type="GO" id="GO:0016639">
    <property type="term" value="F:oxidoreductase activity, acting on the CH-NH2 group of donors, NAD or NADP as acceptor"/>
    <property type="evidence" value="ECO:0007669"/>
    <property type="project" value="InterPro"/>
</dbReference>
<dbReference type="SUPFAM" id="SSF51735">
    <property type="entry name" value="NAD(P)-binding Rossmann-fold domains"/>
    <property type="match status" value="1"/>
</dbReference>
<dbReference type="InterPro" id="IPR046346">
    <property type="entry name" value="Aminoacid_DH-like_N_sf"/>
</dbReference>
<dbReference type="EMBL" id="JAGTTN010000001">
    <property type="protein sequence ID" value="MCC2030841.1"/>
    <property type="molecule type" value="Genomic_DNA"/>
</dbReference>
<dbReference type="Pfam" id="PF00208">
    <property type="entry name" value="ELFV_dehydrog"/>
    <property type="match status" value="1"/>
</dbReference>
<dbReference type="Gene3D" id="3.40.50.10860">
    <property type="entry name" value="Leucine Dehydrogenase, chain A, domain 1"/>
    <property type="match status" value="1"/>
</dbReference>
<dbReference type="PANTHER" id="PTHR42722:SF1">
    <property type="entry name" value="VALINE DEHYDROGENASE"/>
    <property type="match status" value="1"/>
</dbReference>
<evidence type="ECO:0000256" key="7">
    <source>
        <dbReference type="SAM" id="MobiDB-lite"/>
    </source>
</evidence>
<evidence type="ECO:0000313" key="10">
    <source>
        <dbReference type="Proteomes" id="UP001139354"/>
    </source>
</evidence>
<dbReference type="SUPFAM" id="SSF53223">
    <property type="entry name" value="Aminoacid dehydrogenase-like, N-terminal domain"/>
    <property type="match status" value="1"/>
</dbReference>
<feature type="active site" description="Proton donor/acceptor" evidence="4">
    <location>
        <position position="129"/>
    </location>
</feature>
<sequence length="407" mass="42188">MTNAPPATPATQTQTQTQSDESTHGTRPEHSESPAIVAPPAPARPRSAAAAPALRLPEFTHERVEVLTGRRSGLFLAVALHSSALGSALGGARMWTYPHWSDALGDALRLSAAMTLKNAAAGLDAGGGKAVIAVPPGTVLDTERRRAAFLDLGDAVESLHGLYRTAEDVGSTSNDMLIVSERTEHVVGLPDAVGGSGEPAGPTSLGVYESLRTTLERVTGSADVHGRHITISGLGQVGSRLAVRLSAEGAVLTVTDVNPAKRDLALDLGAVWSMPGEEHLVPADVFVPAGIGGLLTDDVIDALDARAVCGPANNPLAERAGAERLAARGILYAPDFVVNAGGVIYLDLEAKKLGTRAEIMERVARIGDTVRRVFDESEARSVTPLEAAEGLAAERLASAGRQPALAH</sequence>
<keyword evidence="2 6" id="KW-0560">Oxidoreductase</keyword>
<keyword evidence="3 5" id="KW-0520">NAD</keyword>
<dbReference type="InterPro" id="IPR006095">
    <property type="entry name" value="Glu/Leu/Phe/Val/Trp_DH"/>
</dbReference>
<dbReference type="PRINTS" id="PR00082">
    <property type="entry name" value="GLFDHDRGNASE"/>
</dbReference>
<dbReference type="CDD" id="cd01075">
    <property type="entry name" value="NAD_bind_Leu_Phe_Val_DH"/>
    <property type="match status" value="1"/>
</dbReference>
<dbReference type="InterPro" id="IPR006097">
    <property type="entry name" value="Glu/Leu/Phe/Val/Trp_DH_dimer"/>
</dbReference>
<feature type="compositionally biased region" description="Basic and acidic residues" evidence="7">
    <location>
        <begin position="21"/>
        <end position="32"/>
    </location>
</feature>
<name>A0A9X1LS30_9MICO</name>
<dbReference type="PANTHER" id="PTHR42722">
    <property type="entry name" value="LEUCINE DEHYDROGENASE"/>
    <property type="match status" value="1"/>
</dbReference>
<accession>A0A9X1LS30</accession>
<dbReference type="GO" id="GO:0006520">
    <property type="term" value="P:amino acid metabolic process"/>
    <property type="evidence" value="ECO:0007669"/>
    <property type="project" value="InterPro"/>
</dbReference>
<dbReference type="InterPro" id="IPR036291">
    <property type="entry name" value="NAD(P)-bd_dom_sf"/>
</dbReference>
<dbReference type="InterPro" id="IPR016211">
    <property type="entry name" value="Glu/Phe/Leu/Val/Trp_DH_bac/arc"/>
</dbReference>
<feature type="domain" description="Glutamate/phenylalanine/leucine/valine/L-tryptophan dehydrogenase C-terminal" evidence="8">
    <location>
        <begin position="195"/>
        <end position="400"/>
    </location>
</feature>
<dbReference type="PIRSF" id="PIRSF000188">
    <property type="entry name" value="Phe_leu_dh"/>
    <property type="match status" value="1"/>
</dbReference>
<gene>
    <name evidence="9" type="ORF">KEC57_01435</name>
</gene>
<proteinExistence type="inferred from homology"/>
<feature type="binding site" evidence="5">
    <location>
        <begin position="233"/>
        <end position="238"/>
    </location>
    <ligand>
        <name>NAD(+)</name>
        <dbReference type="ChEBI" id="CHEBI:57540"/>
    </ligand>
</feature>
<dbReference type="AlphaFoldDB" id="A0A9X1LS30"/>
<evidence type="ECO:0000256" key="6">
    <source>
        <dbReference type="RuleBase" id="RU004417"/>
    </source>
</evidence>
<keyword evidence="10" id="KW-1185">Reference proteome</keyword>
<evidence type="ECO:0000256" key="4">
    <source>
        <dbReference type="PIRSR" id="PIRSR000188-1"/>
    </source>
</evidence>
<protein>
    <submittedName>
        <fullName evidence="9">Glu/Leu/Phe/Val dehydrogenase family protein</fullName>
    </submittedName>
</protein>
<dbReference type="Proteomes" id="UP001139354">
    <property type="component" value="Unassembled WGS sequence"/>
</dbReference>
<comment type="caution">
    <text evidence="9">The sequence shown here is derived from an EMBL/GenBank/DDBJ whole genome shotgun (WGS) entry which is preliminary data.</text>
</comment>
<evidence type="ECO:0000256" key="3">
    <source>
        <dbReference type="ARBA" id="ARBA00023027"/>
    </source>
</evidence>
<organism evidence="9 10">
    <name type="scientific">Microbacterium allomyrinae</name>
    <dbReference type="NCBI Taxonomy" id="2830666"/>
    <lineage>
        <taxon>Bacteria</taxon>
        <taxon>Bacillati</taxon>
        <taxon>Actinomycetota</taxon>
        <taxon>Actinomycetes</taxon>
        <taxon>Micrococcales</taxon>
        <taxon>Microbacteriaceae</taxon>
        <taxon>Microbacterium</taxon>
    </lineage>
</organism>
<evidence type="ECO:0000256" key="1">
    <source>
        <dbReference type="ARBA" id="ARBA00006382"/>
    </source>
</evidence>
<dbReference type="GO" id="GO:0000166">
    <property type="term" value="F:nucleotide binding"/>
    <property type="evidence" value="ECO:0007669"/>
    <property type="project" value="UniProtKB-KW"/>
</dbReference>
<comment type="similarity">
    <text evidence="1 6">Belongs to the Glu/Leu/Phe/Val dehydrogenases family.</text>
</comment>
<reference evidence="9" key="1">
    <citation type="submission" date="2021-04" db="EMBL/GenBank/DDBJ databases">
        <title>Microbacterium tenobrionis sp. nov. and Microbacterium allomyrinae sp. nov., isolated from larvae of Tenobrio molitor and Allomyrina dichotoma, respectively.</title>
        <authorList>
            <person name="Lee S.D."/>
        </authorList>
    </citation>
    <scope>NUCLEOTIDE SEQUENCE</scope>
    <source>
        <strain evidence="9">BWT-G7</strain>
    </source>
</reference>
<evidence type="ECO:0000256" key="2">
    <source>
        <dbReference type="ARBA" id="ARBA00023002"/>
    </source>
</evidence>
<feature type="compositionally biased region" description="Low complexity" evidence="7">
    <location>
        <begin position="9"/>
        <end position="18"/>
    </location>
</feature>